<dbReference type="SUPFAM" id="SSF46785">
    <property type="entry name" value="Winged helix' DNA-binding domain"/>
    <property type="match status" value="1"/>
</dbReference>
<protein>
    <submittedName>
        <fullName evidence="1">Uncharacterized protein</fullName>
    </submittedName>
</protein>
<gene>
    <name evidence="1" type="ORF">CBLFYP62_02552</name>
</gene>
<sequence length="191" mass="22670">MLKERDRKVLSYIENYKSISLNQITNIFFNCSYETARRRMKQLEEMGLVKSIRNNLLNNKVYFIEKISTDHNLLITEFLSIIKSHGGKIEEFKIQPQYMNGKIRPDAKIIFSYNNLVYFNLLEVDLTHYTSNSKMQRYESLYKTGEVQSDNYGAVPRIVIARPTKGIRYNSKNFRVLYTDLYYNNFLDIIV</sequence>
<evidence type="ECO:0000313" key="1">
    <source>
        <dbReference type="EMBL" id="VYU50656.1"/>
    </source>
</evidence>
<dbReference type="EMBL" id="CACRTU010000024">
    <property type="protein sequence ID" value="VYU50656.1"/>
    <property type="molecule type" value="Genomic_DNA"/>
</dbReference>
<reference evidence="1" key="1">
    <citation type="submission" date="2019-11" db="EMBL/GenBank/DDBJ databases">
        <authorList>
            <person name="Feng L."/>
        </authorList>
    </citation>
    <scope>NUCLEOTIDE SEQUENCE</scope>
    <source>
        <strain evidence="1">CButyricumLFYP62</strain>
    </source>
</reference>
<name>A0A6N3FFJ1_CLOBU</name>
<dbReference type="Gene3D" id="1.10.10.10">
    <property type="entry name" value="Winged helix-like DNA-binding domain superfamily/Winged helix DNA-binding domain"/>
    <property type="match status" value="1"/>
</dbReference>
<dbReference type="AlphaFoldDB" id="A0A6N3FFJ1"/>
<dbReference type="InterPro" id="IPR036388">
    <property type="entry name" value="WH-like_DNA-bd_sf"/>
</dbReference>
<organism evidence="1">
    <name type="scientific">Clostridium butyricum</name>
    <dbReference type="NCBI Taxonomy" id="1492"/>
    <lineage>
        <taxon>Bacteria</taxon>
        <taxon>Bacillati</taxon>
        <taxon>Bacillota</taxon>
        <taxon>Clostridia</taxon>
        <taxon>Eubacteriales</taxon>
        <taxon>Clostridiaceae</taxon>
        <taxon>Clostridium</taxon>
    </lineage>
</organism>
<dbReference type="RefSeq" id="WP_156736948.1">
    <property type="nucleotide sequence ID" value="NZ_CACRTU010000024.1"/>
</dbReference>
<accession>A0A6N3FFJ1</accession>
<proteinExistence type="predicted"/>
<dbReference type="InterPro" id="IPR036390">
    <property type="entry name" value="WH_DNA-bd_sf"/>
</dbReference>